<name>A0A285IEX5_9FIRM</name>
<dbReference type="PANTHER" id="PTHR43479">
    <property type="entry name" value="ACREF/ENVCD OPERON REPRESSOR-RELATED"/>
    <property type="match status" value="1"/>
</dbReference>
<protein>
    <submittedName>
        <fullName evidence="4">Transcriptional regulator, TetR family</fullName>
    </submittedName>
</protein>
<dbReference type="PROSITE" id="PS50977">
    <property type="entry name" value="HTH_TETR_2"/>
    <property type="match status" value="1"/>
</dbReference>
<dbReference type="Proteomes" id="UP000219573">
    <property type="component" value="Unassembled WGS sequence"/>
</dbReference>
<keyword evidence="5" id="KW-1185">Reference proteome</keyword>
<dbReference type="InterPro" id="IPR050624">
    <property type="entry name" value="HTH-type_Tx_Regulator"/>
</dbReference>
<accession>A0A285IEX5</accession>
<dbReference type="SUPFAM" id="SSF46689">
    <property type="entry name" value="Homeodomain-like"/>
    <property type="match status" value="1"/>
</dbReference>
<evidence type="ECO:0000256" key="2">
    <source>
        <dbReference type="PROSITE-ProRule" id="PRU00335"/>
    </source>
</evidence>
<proteinExistence type="predicted"/>
<dbReference type="InterPro" id="IPR009057">
    <property type="entry name" value="Homeodomain-like_sf"/>
</dbReference>
<reference evidence="5" key="1">
    <citation type="submission" date="2017-09" db="EMBL/GenBank/DDBJ databases">
        <authorList>
            <person name="Varghese N."/>
            <person name="Submissions S."/>
        </authorList>
    </citation>
    <scope>NUCLEOTIDE SEQUENCE [LARGE SCALE GENOMIC DNA]</scope>
    <source>
        <strain evidence="5">MSL47</strain>
    </source>
</reference>
<evidence type="ECO:0000259" key="3">
    <source>
        <dbReference type="PROSITE" id="PS50977"/>
    </source>
</evidence>
<evidence type="ECO:0000256" key="1">
    <source>
        <dbReference type="ARBA" id="ARBA00023125"/>
    </source>
</evidence>
<feature type="DNA-binding region" description="H-T-H motif" evidence="2">
    <location>
        <begin position="29"/>
        <end position="48"/>
    </location>
</feature>
<dbReference type="PRINTS" id="PR00455">
    <property type="entry name" value="HTHTETR"/>
</dbReference>
<dbReference type="Gene3D" id="1.10.357.10">
    <property type="entry name" value="Tetracycline Repressor, domain 2"/>
    <property type="match status" value="1"/>
</dbReference>
<dbReference type="Pfam" id="PF00440">
    <property type="entry name" value="TetR_N"/>
    <property type="match status" value="1"/>
</dbReference>
<keyword evidence="1 2" id="KW-0238">DNA-binding</keyword>
<gene>
    <name evidence="4" type="ORF">SAMN06265827_1433</name>
</gene>
<evidence type="ECO:0000313" key="5">
    <source>
        <dbReference type="Proteomes" id="UP000219573"/>
    </source>
</evidence>
<organism evidence="4 5">
    <name type="scientific">Orenia metallireducens</name>
    <dbReference type="NCBI Taxonomy" id="1413210"/>
    <lineage>
        <taxon>Bacteria</taxon>
        <taxon>Bacillati</taxon>
        <taxon>Bacillota</taxon>
        <taxon>Clostridia</taxon>
        <taxon>Halanaerobiales</taxon>
        <taxon>Halobacteroidaceae</taxon>
        <taxon>Orenia</taxon>
    </lineage>
</organism>
<dbReference type="InterPro" id="IPR001647">
    <property type="entry name" value="HTH_TetR"/>
</dbReference>
<dbReference type="EMBL" id="OBDZ01000043">
    <property type="protein sequence ID" value="SNY46524.1"/>
    <property type="molecule type" value="Genomic_DNA"/>
</dbReference>
<dbReference type="PANTHER" id="PTHR43479:SF11">
    <property type="entry name" value="ACREF_ENVCD OPERON REPRESSOR-RELATED"/>
    <property type="match status" value="1"/>
</dbReference>
<dbReference type="RefSeq" id="WP_172432010.1">
    <property type="nucleotide sequence ID" value="NZ_OBDZ01000043.1"/>
</dbReference>
<dbReference type="GO" id="GO:0003677">
    <property type="term" value="F:DNA binding"/>
    <property type="evidence" value="ECO:0007669"/>
    <property type="project" value="UniProtKB-UniRule"/>
</dbReference>
<feature type="domain" description="HTH tetR-type" evidence="3">
    <location>
        <begin position="6"/>
        <end position="66"/>
    </location>
</feature>
<dbReference type="AlphaFoldDB" id="A0A285IEX5"/>
<sequence length="202" mass="23955">MQYQKEEIRDAILKVAKKEFAKDGYHQASIRQIAKKADVLPSNIYNYFGNKDEIFREVLSPILNKIEKAKNFIQEYEFDKKSEERGNLEEHLNMMLVSTSFVDTNRELLKLLIFKAHGSSLENYGEELIEWYADNWYSFIKKNDLIPLDKFVIHNIMGIFYNLIKEVLVHEIKGQKLEQLAMEMMTFIFRGWKGLVEWKESS</sequence>
<evidence type="ECO:0000313" key="4">
    <source>
        <dbReference type="EMBL" id="SNY46524.1"/>
    </source>
</evidence>